<accession>A0A2H0DYJ5</accession>
<keyword evidence="1" id="KW-0812">Transmembrane</keyword>
<evidence type="ECO:0000313" key="2">
    <source>
        <dbReference type="EMBL" id="PIP87246.1"/>
    </source>
</evidence>
<feature type="transmembrane region" description="Helical" evidence="1">
    <location>
        <begin position="6"/>
        <end position="25"/>
    </location>
</feature>
<proteinExistence type="predicted"/>
<evidence type="ECO:0000313" key="3">
    <source>
        <dbReference type="Proteomes" id="UP000231143"/>
    </source>
</evidence>
<evidence type="ECO:0000256" key="1">
    <source>
        <dbReference type="SAM" id="Phobius"/>
    </source>
</evidence>
<sequence length="149" mass="16660">MRYSLIINILLVLLLILVGVFIFNIPREEKIPKQDFYIGSINVDVSFEEGSYEYSGIISLPTPCYSLTTEAIVRESYPEQVTLLFATEDNSNGGMCAEVIKDVPFRIIFDASEDAIINAVFNGHDIDIINNKELIADDVVASTTEEFVN</sequence>
<dbReference type="EMBL" id="PCTT01000014">
    <property type="protein sequence ID" value="PIP87246.1"/>
    <property type="molecule type" value="Genomic_DNA"/>
</dbReference>
<keyword evidence="1" id="KW-0472">Membrane</keyword>
<dbReference type="AlphaFoldDB" id="A0A2H0DYJ5"/>
<organism evidence="2 3">
    <name type="scientific">Candidatus Campbellbacteria bacterium CG22_combo_CG10-13_8_21_14_all_36_13</name>
    <dbReference type="NCBI Taxonomy" id="1974529"/>
    <lineage>
        <taxon>Bacteria</taxon>
        <taxon>Candidatus Campbelliibacteriota</taxon>
    </lineage>
</organism>
<keyword evidence="1" id="KW-1133">Transmembrane helix</keyword>
<reference evidence="2 3" key="1">
    <citation type="submission" date="2017-09" db="EMBL/GenBank/DDBJ databases">
        <title>Depth-based differentiation of microbial function through sediment-hosted aquifers and enrichment of novel symbionts in the deep terrestrial subsurface.</title>
        <authorList>
            <person name="Probst A.J."/>
            <person name="Ladd B."/>
            <person name="Jarett J.K."/>
            <person name="Geller-Mcgrath D.E."/>
            <person name="Sieber C.M."/>
            <person name="Emerson J.B."/>
            <person name="Anantharaman K."/>
            <person name="Thomas B.C."/>
            <person name="Malmstrom R."/>
            <person name="Stieglmeier M."/>
            <person name="Klingl A."/>
            <person name="Woyke T."/>
            <person name="Ryan C.M."/>
            <person name="Banfield J.F."/>
        </authorList>
    </citation>
    <scope>NUCLEOTIDE SEQUENCE [LARGE SCALE GENOMIC DNA]</scope>
    <source>
        <strain evidence="2">CG22_combo_CG10-13_8_21_14_all_36_13</strain>
    </source>
</reference>
<gene>
    <name evidence="2" type="ORF">COW81_01150</name>
</gene>
<name>A0A2H0DYJ5_9BACT</name>
<dbReference type="Proteomes" id="UP000231143">
    <property type="component" value="Unassembled WGS sequence"/>
</dbReference>
<protein>
    <submittedName>
        <fullName evidence="2">Uncharacterized protein</fullName>
    </submittedName>
</protein>
<comment type="caution">
    <text evidence="2">The sequence shown here is derived from an EMBL/GenBank/DDBJ whole genome shotgun (WGS) entry which is preliminary data.</text>
</comment>